<dbReference type="RefSeq" id="WP_235066210.1">
    <property type="nucleotide sequence ID" value="NZ_JAKFGM010000001.1"/>
</dbReference>
<keyword evidence="5" id="KW-0808">Transferase</keyword>
<evidence type="ECO:0000256" key="2">
    <source>
        <dbReference type="ARBA" id="ARBA00007441"/>
    </source>
</evidence>
<evidence type="ECO:0000256" key="5">
    <source>
        <dbReference type="ARBA" id="ARBA00022679"/>
    </source>
</evidence>
<dbReference type="InterPro" id="IPR015422">
    <property type="entry name" value="PyrdxlP-dep_Trfase_small"/>
</dbReference>
<keyword evidence="6" id="KW-0663">Pyridoxal phosphate</keyword>
<sequence length="404" mass="44001">MLDQPTMTGPNGGAQFFDALGDVQSDSLLALIAMANADPRPDKIDVGVGVYRDGVGNTPILRAVKTAEKRLWETQKSKSYIGGFGDKRYTELLRPIVLGRHANDDRIAGLHTPGGCGALSLGFKLIATAHPNAKVMVGTPTWPNHIPVVQAADLNIAEYGYYDRLERRIRFDEMMAALNGANKGDVVLLHGCCHNPTGADLSDSHWSDVVEAVSRRGLIPFVDIAYQGLGRGFAEDAAGLHLLLDACDEVIISQSCDKNFGVYRDRVGSLFIKTAAADQSKRAMGHVVQIAREMWSMPPDHGAAAVRIVLEDEALRADWNAEVGEMRDRINRIRSQIAGADPRLAYIGGQFGMFSMLPVTVEQVRELRERHAIYMADSGRFNVIGMADAAVDRFITAIVEAMNG</sequence>
<dbReference type="NCBIfam" id="NF006719">
    <property type="entry name" value="PRK09257.1"/>
    <property type="match status" value="1"/>
</dbReference>
<dbReference type="InterPro" id="IPR015424">
    <property type="entry name" value="PyrdxlP-dep_Trfase"/>
</dbReference>
<protein>
    <submittedName>
        <fullName evidence="8">Aspartate/tyrosine/aromatic aminotransferase</fullName>
    </submittedName>
</protein>
<evidence type="ECO:0000256" key="6">
    <source>
        <dbReference type="ARBA" id="ARBA00022898"/>
    </source>
</evidence>
<dbReference type="GO" id="GO:0033585">
    <property type="term" value="P:L-phenylalanine biosynthetic process from chorismate via phenylpyruvate"/>
    <property type="evidence" value="ECO:0007669"/>
    <property type="project" value="TreeGrafter"/>
</dbReference>
<comment type="cofactor">
    <cofactor evidence="1">
        <name>pyridoxal 5'-phosphate</name>
        <dbReference type="ChEBI" id="CHEBI:597326"/>
    </cofactor>
</comment>
<gene>
    <name evidence="8" type="ORF">LVY65_01325</name>
</gene>
<dbReference type="GO" id="GO:0042802">
    <property type="term" value="F:identical protein binding"/>
    <property type="evidence" value="ECO:0007669"/>
    <property type="project" value="TreeGrafter"/>
</dbReference>
<comment type="subunit">
    <text evidence="3">Homodimer.</text>
</comment>
<dbReference type="Gene3D" id="3.40.640.10">
    <property type="entry name" value="Type I PLP-dependent aspartate aminotransferase-like (Major domain)"/>
    <property type="match status" value="1"/>
</dbReference>
<evidence type="ECO:0000256" key="1">
    <source>
        <dbReference type="ARBA" id="ARBA00001933"/>
    </source>
</evidence>
<dbReference type="SUPFAM" id="SSF53383">
    <property type="entry name" value="PLP-dependent transferases"/>
    <property type="match status" value="1"/>
</dbReference>
<dbReference type="CDD" id="cd00609">
    <property type="entry name" value="AAT_like"/>
    <property type="match status" value="1"/>
</dbReference>
<evidence type="ECO:0000313" key="9">
    <source>
        <dbReference type="Proteomes" id="UP001139410"/>
    </source>
</evidence>
<dbReference type="GO" id="GO:0005829">
    <property type="term" value="C:cytosol"/>
    <property type="evidence" value="ECO:0007669"/>
    <property type="project" value="TreeGrafter"/>
</dbReference>
<dbReference type="PANTHER" id="PTHR11879:SF22">
    <property type="entry name" value="ASPARTATE AMINOTRANSFERASE, MITOCHONDRIAL"/>
    <property type="match status" value="1"/>
</dbReference>
<evidence type="ECO:0000256" key="3">
    <source>
        <dbReference type="ARBA" id="ARBA00011738"/>
    </source>
</evidence>
<dbReference type="EMBL" id="JAKFGM010000001">
    <property type="protein sequence ID" value="MCF2513710.1"/>
    <property type="molecule type" value="Genomic_DNA"/>
</dbReference>
<dbReference type="AlphaFoldDB" id="A0A9X1QIG1"/>
<proteinExistence type="inferred from homology"/>
<dbReference type="InterPro" id="IPR015421">
    <property type="entry name" value="PyrdxlP-dep_Trfase_major"/>
</dbReference>
<evidence type="ECO:0000313" key="8">
    <source>
        <dbReference type="EMBL" id="MCF2513710.1"/>
    </source>
</evidence>
<keyword evidence="9" id="KW-1185">Reference proteome</keyword>
<evidence type="ECO:0000256" key="4">
    <source>
        <dbReference type="ARBA" id="ARBA00022576"/>
    </source>
</evidence>
<dbReference type="PRINTS" id="PR00799">
    <property type="entry name" value="TRANSAMINASE"/>
</dbReference>
<reference evidence="8" key="1">
    <citation type="submission" date="2022-01" db="EMBL/GenBank/DDBJ databases">
        <authorList>
            <person name="Jo J.-H."/>
            <person name="Im W.-T."/>
        </authorList>
    </citation>
    <scope>NUCLEOTIDE SEQUENCE</scope>
    <source>
        <strain evidence="8">G124</strain>
    </source>
</reference>
<dbReference type="Proteomes" id="UP001139410">
    <property type="component" value="Unassembled WGS sequence"/>
</dbReference>
<organism evidence="8 9">
    <name type="scientific">Sphingomonas cremea</name>
    <dbReference type="NCBI Taxonomy" id="2904799"/>
    <lineage>
        <taxon>Bacteria</taxon>
        <taxon>Pseudomonadati</taxon>
        <taxon>Pseudomonadota</taxon>
        <taxon>Alphaproteobacteria</taxon>
        <taxon>Sphingomonadales</taxon>
        <taxon>Sphingomonadaceae</taxon>
        <taxon>Sphingomonas</taxon>
    </lineage>
</organism>
<feature type="domain" description="Aminotransferase class I/classII large" evidence="7">
    <location>
        <begin position="42"/>
        <end position="398"/>
    </location>
</feature>
<dbReference type="Pfam" id="PF00155">
    <property type="entry name" value="Aminotran_1_2"/>
    <property type="match status" value="1"/>
</dbReference>
<comment type="similarity">
    <text evidence="2">Belongs to the class-I pyridoxal-phosphate-dependent aminotransferase family.</text>
</comment>
<dbReference type="PANTHER" id="PTHR11879">
    <property type="entry name" value="ASPARTATE AMINOTRANSFERASE"/>
    <property type="match status" value="1"/>
</dbReference>
<dbReference type="InterPro" id="IPR000796">
    <property type="entry name" value="Asp_trans"/>
</dbReference>
<accession>A0A9X1QIG1</accession>
<dbReference type="Gene3D" id="3.90.1150.10">
    <property type="entry name" value="Aspartate Aminotransferase, domain 1"/>
    <property type="match status" value="1"/>
</dbReference>
<evidence type="ECO:0000259" key="7">
    <source>
        <dbReference type="Pfam" id="PF00155"/>
    </source>
</evidence>
<keyword evidence="4 8" id="KW-0032">Aminotransferase</keyword>
<comment type="caution">
    <text evidence="8">The sequence shown here is derived from an EMBL/GenBank/DDBJ whole genome shotgun (WGS) entry which is preliminary data.</text>
</comment>
<name>A0A9X1QIG1_9SPHN</name>
<dbReference type="GO" id="GO:0004838">
    <property type="term" value="F:L-tyrosine-2-oxoglutarate transaminase activity"/>
    <property type="evidence" value="ECO:0007669"/>
    <property type="project" value="TreeGrafter"/>
</dbReference>
<dbReference type="GO" id="GO:0004069">
    <property type="term" value="F:L-aspartate:2-oxoglutarate aminotransferase activity"/>
    <property type="evidence" value="ECO:0007669"/>
    <property type="project" value="TreeGrafter"/>
</dbReference>
<dbReference type="GO" id="GO:0030170">
    <property type="term" value="F:pyridoxal phosphate binding"/>
    <property type="evidence" value="ECO:0007669"/>
    <property type="project" value="InterPro"/>
</dbReference>
<dbReference type="InterPro" id="IPR004839">
    <property type="entry name" value="Aminotransferase_I/II_large"/>
</dbReference>